<dbReference type="FunFam" id="3.20.20.140:FF:000071">
    <property type="entry name" value="Dihydroorotase, homodimeric type, variant"/>
    <property type="match status" value="1"/>
</dbReference>
<evidence type="ECO:0000256" key="4">
    <source>
        <dbReference type="ARBA" id="ARBA00022723"/>
    </source>
</evidence>
<dbReference type="SUPFAM" id="SSF51556">
    <property type="entry name" value="Metallo-dependent hydrolases"/>
    <property type="match status" value="1"/>
</dbReference>
<dbReference type="GO" id="GO:0006221">
    <property type="term" value="P:pyrimidine nucleotide biosynthetic process"/>
    <property type="evidence" value="ECO:0007669"/>
    <property type="project" value="UniProtKB-KW"/>
</dbReference>
<dbReference type="EMBL" id="JANAWD010000012">
    <property type="protein sequence ID" value="KAJ3491432.1"/>
    <property type="molecule type" value="Genomic_DNA"/>
</dbReference>
<evidence type="ECO:0000259" key="9">
    <source>
        <dbReference type="Pfam" id="PF04909"/>
    </source>
</evidence>
<dbReference type="InterPro" id="IPR002195">
    <property type="entry name" value="Dihydroorotase_CS"/>
</dbReference>
<accession>A0AAD5VD88</accession>
<dbReference type="InterPro" id="IPR032466">
    <property type="entry name" value="Metal_Hydrolase"/>
</dbReference>
<dbReference type="Pfam" id="PF04909">
    <property type="entry name" value="Amidohydro_2"/>
    <property type="match status" value="1"/>
</dbReference>
<dbReference type="GO" id="GO:0004151">
    <property type="term" value="F:dihydroorotase activity"/>
    <property type="evidence" value="ECO:0007669"/>
    <property type="project" value="UniProtKB-EC"/>
</dbReference>
<dbReference type="PANTHER" id="PTHR43137:SF1">
    <property type="entry name" value="DIHYDROOROTASE"/>
    <property type="match status" value="1"/>
</dbReference>
<dbReference type="HAMAP" id="MF_00219">
    <property type="entry name" value="PyrC_classII"/>
    <property type="match status" value="1"/>
</dbReference>
<dbReference type="EC" id="3.5.2.3" evidence="3"/>
<evidence type="ECO:0000256" key="2">
    <source>
        <dbReference type="ARBA" id="ARBA00005631"/>
    </source>
</evidence>
<dbReference type="InterPro" id="IPR006680">
    <property type="entry name" value="Amidohydro-rel"/>
</dbReference>
<comment type="caution">
    <text evidence="10">The sequence shown here is derived from an EMBL/GenBank/DDBJ whole genome shotgun (WGS) entry which is preliminary data.</text>
</comment>
<dbReference type="GO" id="GO:0046872">
    <property type="term" value="F:metal ion binding"/>
    <property type="evidence" value="ECO:0007669"/>
    <property type="project" value="UniProtKB-KW"/>
</dbReference>
<evidence type="ECO:0000313" key="10">
    <source>
        <dbReference type="EMBL" id="KAJ3491432.1"/>
    </source>
</evidence>
<keyword evidence="7" id="KW-0665">Pyrimidine biosynthesis</keyword>
<dbReference type="PROSITE" id="PS00483">
    <property type="entry name" value="DIHYDROOROTASE_2"/>
    <property type="match status" value="1"/>
</dbReference>
<dbReference type="PROSITE" id="PS00482">
    <property type="entry name" value="DIHYDROOROTASE_1"/>
    <property type="match status" value="1"/>
</dbReference>
<dbReference type="GO" id="GO:0006207">
    <property type="term" value="P:'de novo' pyrimidine nucleobase biosynthetic process"/>
    <property type="evidence" value="ECO:0007669"/>
    <property type="project" value="TreeGrafter"/>
</dbReference>
<keyword evidence="4" id="KW-0479">Metal-binding</keyword>
<feature type="region of interest" description="Disordered" evidence="8">
    <location>
        <begin position="237"/>
        <end position="258"/>
    </location>
</feature>
<evidence type="ECO:0000256" key="7">
    <source>
        <dbReference type="ARBA" id="ARBA00022975"/>
    </source>
</evidence>
<dbReference type="PIRSF" id="PIRSF001237">
    <property type="entry name" value="DHOdimr"/>
    <property type="match status" value="1"/>
</dbReference>
<dbReference type="GO" id="GO:0005737">
    <property type="term" value="C:cytoplasm"/>
    <property type="evidence" value="ECO:0007669"/>
    <property type="project" value="TreeGrafter"/>
</dbReference>
<name>A0AAD5VD88_9APHY</name>
<keyword evidence="5" id="KW-0378">Hydrolase</keyword>
<evidence type="ECO:0000256" key="6">
    <source>
        <dbReference type="ARBA" id="ARBA00022833"/>
    </source>
</evidence>
<comment type="similarity">
    <text evidence="2">Belongs to the metallo-dependent hydrolases superfamily. DHOase family. Class II DHOase subfamily.</text>
</comment>
<evidence type="ECO:0000256" key="1">
    <source>
        <dbReference type="ARBA" id="ARBA00004880"/>
    </source>
</evidence>
<proteinExistence type="inferred from homology"/>
<dbReference type="Gene3D" id="3.20.20.140">
    <property type="entry name" value="Metal-dependent hydrolases"/>
    <property type="match status" value="1"/>
</dbReference>
<feature type="domain" description="Amidohydrolase-related" evidence="9">
    <location>
        <begin position="47"/>
        <end position="173"/>
    </location>
</feature>
<dbReference type="InterPro" id="IPR004721">
    <property type="entry name" value="DHOdimr"/>
</dbReference>
<organism evidence="10 11">
    <name type="scientific">Meripilus lineatus</name>
    <dbReference type="NCBI Taxonomy" id="2056292"/>
    <lineage>
        <taxon>Eukaryota</taxon>
        <taxon>Fungi</taxon>
        <taxon>Dikarya</taxon>
        <taxon>Basidiomycota</taxon>
        <taxon>Agaricomycotina</taxon>
        <taxon>Agaricomycetes</taxon>
        <taxon>Polyporales</taxon>
        <taxon>Meripilaceae</taxon>
        <taxon>Meripilus</taxon>
    </lineage>
</organism>
<sequence length="346" mass="38184">MAGSDTIAVTAPADFHVHLRQGKFSELVTKHVRLGGFTLAYVMPPIRNAEEALLYKAQLQVIDPTVDYLMTLYLSPELTPDEIRKAAKCGIVGVKSYPRGVTTNSDGGIESYETYYPVFEAMQEVDMVLNLHGEIPSDPSNNVCVLNAEISFLPHLEKLHANFPRLRIVLEHATTRAAIECVKKLGPTVACTITAHHLAMIVDDWAGQSFHFCKPVAKFPDDRTALQEIVKQGHPRFFLGSDSAPHPPDRKSRSSPNQPCAAGVYTSPILLPLMAHLLESFGALDKLENFVSGYGRAFYKVPAHEEKVTLKRVSGKLVSNQWSLGEESVVPFYAGKDLGWEIVSDN</sequence>
<gene>
    <name evidence="10" type="ORF">NLI96_g687</name>
</gene>
<dbReference type="NCBIfam" id="TIGR00856">
    <property type="entry name" value="pyrC_dimer"/>
    <property type="match status" value="1"/>
</dbReference>
<evidence type="ECO:0000256" key="5">
    <source>
        <dbReference type="ARBA" id="ARBA00022801"/>
    </source>
</evidence>
<evidence type="ECO:0000256" key="8">
    <source>
        <dbReference type="SAM" id="MobiDB-lite"/>
    </source>
</evidence>
<dbReference type="AlphaFoldDB" id="A0AAD5VD88"/>
<dbReference type="Proteomes" id="UP001212997">
    <property type="component" value="Unassembled WGS sequence"/>
</dbReference>
<protein>
    <recommendedName>
        <fullName evidence="3">dihydroorotase</fullName>
        <ecNumber evidence="3">3.5.2.3</ecNumber>
    </recommendedName>
</protein>
<comment type="pathway">
    <text evidence="1">Pyrimidine metabolism; UMP biosynthesis via de novo pathway; (S)-dihydroorotate from bicarbonate: step 3/3.</text>
</comment>
<evidence type="ECO:0000256" key="3">
    <source>
        <dbReference type="ARBA" id="ARBA00012860"/>
    </source>
</evidence>
<dbReference type="PANTHER" id="PTHR43137">
    <property type="entry name" value="DIHYDROOROTASE"/>
    <property type="match status" value="1"/>
</dbReference>
<keyword evidence="6" id="KW-0862">Zinc</keyword>
<reference evidence="10" key="1">
    <citation type="submission" date="2022-07" db="EMBL/GenBank/DDBJ databases">
        <title>Genome Sequence of Physisporinus lineatus.</title>
        <authorList>
            <person name="Buettner E."/>
        </authorList>
    </citation>
    <scope>NUCLEOTIDE SEQUENCE</scope>
    <source>
        <strain evidence="10">VT162</strain>
    </source>
</reference>
<keyword evidence="11" id="KW-1185">Reference proteome</keyword>
<evidence type="ECO:0000313" key="11">
    <source>
        <dbReference type="Proteomes" id="UP001212997"/>
    </source>
</evidence>